<evidence type="ECO:0000256" key="1">
    <source>
        <dbReference type="SAM" id="SignalP"/>
    </source>
</evidence>
<name>A0A8K0C729_IGNLU</name>
<dbReference type="Gene3D" id="2.10.25.10">
    <property type="entry name" value="Laminin"/>
    <property type="match status" value="1"/>
</dbReference>
<gene>
    <name evidence="3" type="ORF">ILUMI_26161</name>
</gene>
<evidence type="ECO:0000259" key="2">
    <source>
        <dbReference type="Pfam" id="PF01826"/>
    </source>
</evidence>
<keyword evidence="4" id="KW-1185">Reference proteome</keyword>
<sequence>MANIQLVTLLLIVISLWCAVNTKELKCKLNEEYTDNYQPGCEPSCEVPDHTGMACIVQPHPGCTCIPGTFRDRRGRCVLYIECDTEH</sequence>
<comment type="caution">
    <text evidence="3">The sequence shown here is derived from an EMBL/GenBank/DDBJ whole genome shotgun (WGS) entry which is preliminary data.</text>
</comment>
<protein>
    <recommendedName>
        <fullName evidence="2">TIL domain-containing protein</fullName>
    </recommendedName>
</protein>
<feature type="chain" id="PRO_5035443740" description="TIL domain-containing protein" evidence="1">
    <location>
        <begin position="23"/>
        <end position="87"/>
    </location>
</feature>
<proteinExistence type="predicted"/>
<dbReference type="CDD" id="cd19941">
    <property type="entry name" value="TIL"/>
    <property type="match status" value="1"/>
</dbReference>
<dbReference type="OrthoDB" id="6236007at2759"/>
<organism evidence="3 4">
    <name type="scientific">Ignelater luminosus</name>
    <name type="common">Cucubano</name>
    <name type="synonym">Pyrophorus luminosus</name>
    <dbReference type="NCBI Taxonomy" id="2038154"/>
    <lineage>
        <taxon>Eukaryota</taxon>
        <taxon>Metazoa</taxon>
        <taxon>Ecdysozoa</taxon>
        <taxon>Arthropoda</taxon>
        <taxon>Hexapoda</taxon>
        <taxon>Insecta</taxon>
        <taxon>Pterygota</taxon>
        <taxon>Neoptera</taxon>
        <taxon>Endopterygota</taxon>
        <taxon>Coleoptera</taxon>
        <taxon>Polyphaga</taxon>
        <taxon>Elateriformia</taxon>
        <taxon>Elateroidea</taxon>
        <taxon>Elateridae</taxon>
        <taxon>Agrypninae</taxon>
        <taxon>Pyrophorini</taxon>
        <taxon>Ignelater</taxon>
    </lineage>
</organism>
<dbReference type="InterPro" id="IPR036084">
    <property type="entry name" value="Ser_inhib-like_sf"/>
</dbReference>
<dbReference type="InterPro" id="IPR002919">
    <property type="entry name" value="TIL_dom"/>
</dbReference>
<feature type="signal peptide" evidence="1">
    <location>
        <begin position="1"/>
        <end position="22"/>
    </location>
</feature>
<dbReference type="EMBL" id="VTPC01091035">
    <property type="protein sequence ID" value="KAF2880001.1"/>
    <property type="molecule type" value="Genomic_DNA"/>
</dbReference>
<dbReference type="Pfam" id="PF01826">
    <property type="entry name" value="TIL"/>
    <property type="match status" value="1"/>
</dbReference>
<evidence type="ECO:0000313" key="4">
    <source>
        <dbReference type="Proteomes" id="UP000801492"/>
    </source>
</evidence>
<keyword evidence="1" id="KW-0732">Signal</keyword>
<evidence type="ECO:0000313" key="3">
    <source>
        <dbReference type="EMBL" id="KAF2880001.1"/>
    </source>
</evidence>
<dbReference type="Proteomes" id="UP000801492">
    <property type="component" value="Unassembled WGS sequence"/>
</dbReference>
<feature type="domain" description="TIL" evidence="2">
    <location>
        <begin position="27"/>
        <end position="83"/>
    </location>
</feature>
<dbReference type="AlphaFoldDB" id="A0A8K0C729"/>
<dbReference type="SUPFAM" id="SSF57567">
    <property type="entry name" value="Serine protease inhibitors"/>
    <property type="match status" value="1"/>
</dbReference>
<reference evidence="3" key="1">
    <citation type="submission" date="2019-08" db="EMBL/GenBank/DDBJ databases">
        <title>The genome of the North American firefly Photinus pyralis.</title>
        <authorList>
            <consortium name="Photinus pyralis genome working group"/>
            <person name="Fallon T.R."/>
            <person name="Sander Lower S.E."/>
            <person name="Weng J.-K."/>
        </authorList>
    </citation>
    <scope>NUCLEOTIDE SEQUENCE</scope>
    <source>
        <strain evidence="3">TRF0915ILg1</strain>
        <tissue evidence="3">Whole body</tissue>
    </source>
</reference>
<accession>A0A8K0C729</accession>